<comment type="similarity">
    <text evidence="1 7">Belongs to the EF-Ts family.</text>
</comment>
<comment type="caution">
    <text evidence="9">The sequence shown here is derived from an EMBL/GenBank/DDBJ whole genome shotgun (WGS) entry which is preliminary data.</text>
</comment>
<dbReference type="SUPFAM" id="SSF46934">
    <property type="entry name" value="UBA-like"/>
    <property type="match status" value="1"/>
</dbReference>
<comment type="function">
    <text evidence="6 7">Associates with the EF-Tu.GDP complex and induces the exchange of GDP to GTP. It remains bound to the aminoacyl-tRNA.EF-Tu.GTP complex up to the GTP hydrolysis stage on the ribosome.</text>
</comment>
<keyword evidence="4 7" id="KW-0251">Elongation factor</keyword>
<evidence type="ECO:0000256" key="1">
    <source>
        <dbReference type="ARBA" id="ARBA00005532"/>
    </source>
</evidence>
<dbReference type="Proteomes" id="UP000320078">
    <property type="component" value="Unassembled WGS sequence"/>
</dbReference>
<proteinExistence type="inferred from homology"/>
<dbReference type="CDD" id="cd14275">
    <property type="entry name" value="UBA_EF-Ts"/>
    <property type="match status" value="1"/>
</dbReference>
<dbReference type="SUPFAM" id="SSF54713">
    <property type="entry name" value="Elongation factor Ts (EF-Ts), dimerisation domain"/>
    <property type="match status" value="1"/>
</dbReference>
<organism evidence="9 10">
    <name type="scientific">Candidatus Phytoplasma pini</name>
    <dbReference type="NCBI Taxonomy" id="267362"/>
    <lineage>
        <taxon>Bacteria</taxon>
        <taxon>Bacillati</taxon>
        <taxon>Mycoplasmatota</taxon>
        <taxon>Mollicutes</taxon>
        <taxon>Acholeplasmatales</taxon>
        <taxon>Acholeplasmataceae</taxon>
        <taxon>Candidatus Phytoplasma</taxon>
    </lineage>
</organism>
<protein>
    <recommendedName>
        <fullName evidence="2 7">Elongation factor Ts</fullName>
        <shortName evidence="7">EF-Ts</shortName>
    </recommendedName>
</protein>
<accession>A0A559KJX6</accession>
<sequence>MKISKEMIQQLRKMSNIGILYCKKALEKTEGDIEKAFSLLKKEGLIKAAENNKDLVLSEGLTNVAFRNNKAVLFELNTETDFVARNSIFLNLCSQLEKILLEADDYIKTLDDFLNYSYNDKTVKNFILESIAVLKEQIILKRIAIFYKNNTESFGIYKHQGGRISSLVCLTKPCLEVESNLPIHIVGLKPKFLNKEKIDRFFLKKEEELLKEKTINEFKEQNKTLNHVLIEKIVQKRLDVFLEQNCLLEQFLYNNSDQKVKEYLKKYNVDVLFFERFELGEDY</sequence>
<dbReference type="OrthoDB" id="9808348at2"/>
<dbReference type="PANTHER" id="PTHR11741">
    <property type="entry name" value="ELONGATION FACTOR TS"/>
    <property type="match status" value="1"/>
</dbReference>
<dbReference type="GO" id="GO:0003746">
    <property type="term" value="F:translation elongation factor activity"/>
    <property type="evidence" value="ECO:0007669"/>
    <property type="project" value="UniProtKB-UniRule"/>
</dbReference>
<dbReference type="RefSeq" id="WP_144658200.1">
    <property type="nucleotide sequence ID" value="NZ_VIAE01000001.1"/>
</dbReference>
<evidence type="ECO:0000256" key="7">
    <source>
        <dbReference type="HAMAP-Rule" id="MF_00050"/>
    </source>
</evidence>
<evidence type="ECO:0000256" key="4">
    <source>
        <dbReference type="ARBA" id="ARBA00022768"/>
    </source>
</evidence>
<dbReference type="InterPro" id="IPR009060">
    <property type="entry name" value="UBA-like_sf"/>
</dbReference>
<dbReference type="GO" id="GO:0005737">
    <property type="term" value="C:cytoplasm"/>
    <property type="evidence" value="ECO:0007669"/>
    <property type="project" value="UniProtKB-SubCell"/>
</dbReference>
<dbReference type="EMBL" id="VIAE01000001">
    <property type="protein sequence ID" value="TVY12430.1"/>
    <property type="molecule type" value="Genomic_DNA"/>
</dbReference>
<dbReference type="InterPro" id="IPR014039">
    <property type="entry name" value="Transl_elong_EFTs/EF1B_dimer"/>
</dbReference>
<comment type="subcellular location">
    <subcellularLocation>
        <location evidence="7">Cytoplasm</location>
    </subcellularLocation>
</comment>
<dbReference type="AlphaFoldDB" id="A0A559KJX6"/>
<evidence type="ECO:0000256" key="6">
    <source>
        <dbReference type="ARBA" id="ARBA00025453"/>
    </source>
</evidence>
<gene>
    <name evidence="7 9" type="primary">tsf</name>
    <name evidence="9" type="ORF">MDPP_0046</name>
</gene>
<dbReference type="InterPro" id="IPR001816">
    <property type="entry name" value="Transl_elong_EFTs/EF1B"/>
</dbReference>
<evidence type="ECO:0000259" key="8">
    <source>
        <dbReference type="Pfam" id="PF00889"/>
    </source>
</evidence>
<evidence type="ECO:0000313" key="10">
    <source>
        <dbReference type="Proteomes" id="UP000320078"/>
    </source>
</evidence>
<name>A0A559KJX6_9MOLU</name>
<evidence type="ECO:0000313" key="9">
    <source>
        <dbReference type="EMBL" id="TVY12430.1"/>
    </source>
</evidence>
<keyword evidence="3 7" id="KW-0963">Cytoplasm</keyword>
<feature type="region of interest" description="Involved in Mg(2+) ion dislocation from EF-Tu" evidence="7">
    <location>
        <begin position="80"/>
        <end position="83"/>
    </location>
</feature>
<keyword evidence="10" id="KW-1185">Reference proteome</keyword>
<dbReference type="Gene3D" id="1.10.8.10">
    <property type="entry name" value="DNA helicase RuvA subunit, C-terminal domain"/>
    <property type="match status" value="1"/>
</dbReference>
<dbReference type="PANTHER" id="PTHR11741:SF0">
    <property type="entry name" value="ELONGATION FACTOR TS, MITOCHONDRIAL"/>
    <property type="match status" value="1"/>
</dbReference>
<evidence type="ECO:0000256" key="5">
    <source>
        <dbReference type="ARBA" id="ARBA00022917"/>
    </source>
</evidence>
<evidence type="ECO:0000256" key="3">
    <source>
        <dbReference type="ARBA" id="ARBA00022490"/>
    </source>
</evidence>
<dbReference type="InterPro" id="IPR036402">
    <property type="entry name" value="EF-Ts_dimer_sf"/>
</dbReference>
<dbReference type="FunFam" id="1.10.8.10:FF:000001">
    <property type="entry name" value="Elongation factor Ts"/>
    <property type="match status" value="1"/>
</dbReference>
<reference evidence="9 10" key="1">
    <citation type="submission" date="2019-06" db="EMBL/GenBank/DDBJ databases">
        <title>Draft Genome Sequence of Candidatus Phytoplasma pini-Related Strain MDPP: A Resource for Comparative Genomics of Gymnosperm-infecting Phytoplasmas.</title>
        <authorList>
            <person name="Cai W."/>
            <person name="Costanzo S."/>
            <person name="Shao J."/>
            <person name="Zhao Y."/>
            <person name="Davis R."/>
        </authorList>
    </citation>
    <scope>NUCLEOTIDE SEQUENCE [LARGE SCALE GENOMIC DNA]</scope>
    <source>
        <strain evidence="9 10">MDPP</strain>
    </source>
</reference>
<evidence type="ECO:0000256" key="2">
    <source>
        <dbReference type="ARBA" id="ARBA00016956"/>
    </source>
</evidence>
<dbReference type="HAMAP" id="MF_00050">
    <property type="entry name" value="EF_Ts"/>
    <property type="match status" value="1"/>
</dbReference>
<dbReference type="Pfam" id="PF00889">
    <property type="entry name" value="EF_TS"/>
    <property type="match status" value="1"/>
</dbReference>
<dbReference type="NCBIfam" id="TIGR00116">
    <property type="entry name" value="tsf"/>
    <property type="match status" value="1"/>
</dbReference>
<dbReference type="Gene3D" id="3.30.479.20">
    <property type="entry name" value="Elongation factor Ts, dimerisation domain"/>
    <property type="match status" value="2"/>
</dbReference>
<keyword evidence="5 7" id="KW-0648">Protein biosynthesis</keyword>
<dbReference type="Gene3D" id="1.10.286.20">
    <property type="match status" value="1"/>
</dbReference>
<feature type="domain" description="Translation elongation factor EFTs/EF1B dimerisation" evidence="8">
    <location>
        <begin position="71"/>
        <end position="281"/>
    </location>
</feature>